<reference evidence="1 2" key="1">
    <citation type="journal article" date="2014" name="Am. J. Bot.">
        <title>Genome assembly and annotation for red clover (Trifolium pratense; Fabaceae).</title>
        <authorList>
            <person name="Istvanek J."/>
            <person name="Jaros M."/>
            <person name="Krenek A."/>
            <person name="Repkova J."/>
        </authorList>
    </citation>
    <scope>NUCLEOTIDE SEQUENCE [LARGE SCALE GENOMIC DNA]</scope>
    <source>
        <strain evidence="2">cv. Tatra</strain>
        <tissue evidence="1">Young leaves</tissue>
    </source>
</reference>
<accession>A0A2K3KM08</accession>
<dbReference type="EMBL" id="ASHM01101723">
    <property type="protein sequence ID" value="PNX67327.1"/>
    <property type="molecule type" value="Genomic_DNA"/>
</dbReference>
<dbReference type="AlphaFoldDB" id="A0A2K3KM08"/>
<protein>
    <recommendedName>
        <fullName evidence="3">DUF4283 domain-containing protein</fullName>
    </recommendedName>
</protein>
<gene>
    <name evidence="1" type="ORF">L195_g055570</name>
</gene>
<evidence type="ECO:0008006" key="3">
    <source>
        <dbReference type="Google" id="ProtNLM"/>
    </source>
</evidence>
<sequence>MEDAKEWLEQFFREIRPWNTKEVDVDKIIWLRIFGIPVHAWNDAFFAQVTKSWGCFMHADDVTSKKLTMDVTRILIQTSCHKAVDEFIDVKVNGEIFHLRVIEDSYGPIRIMIPPQQGQDGRAIGGDSSEDEEEVERRLWAEEEDMVMERESEEEGDNLLALKSIVNVNNVPLIDFDRSVDLNKDREGLKENSNISTNLKPNFNAKNLNSKDGCTVLVGGVIDEDNY</sequence>
<evidence type="ECO:0000313" key="1">
    <source>
        <dbReference type="EMBL" id="PNX67327.1"/>
    </source>
</evidence>
<proteinExistence type="predicted"/>
<dbReference type="PANTHER" id="PTHR34427">
    <property type="entry name" value="DUF4283 DOMAIN PROTEIN"/>
    <property type="match status" value="1"/>
</dbReference>
<name>A0A2K3KM08_TRIPR</name>
<reference evidence="1 2" key="2">
    <citation type="journal article" date="2017" name="Front. Plant Sci.">
        <title>Gene Classification and Mining of Molecular Markers Useful in Red Clover (Trifolium pratense) Breeding.</title>
        <authorList>
            <person name="Istvanek J."/>
            <person name="Dluhosova J."/>
            <person name="Dluhos P."/>
            <person name="Patkova L."/>
            <person name="Nedelnik J."/>
            <person name="Repkova J."/>
        </authorList>
    </citation>
    <scope>NUCLEOTIDE SEQUENCE [LARGE SCALE GENOMIC DNA]</scope>
    <source>
        <strain evidence="2">cv. Tatra</strain>
        <tissue evidence="1">Young leaves</tissue>
    </source>
</reference>
<dbReference type="PANTHER" id="PTHR34427:SF5">
    <property type="entry name" value="DUF4283 DOMAIN-CONTAINING PROTEIN"/>
    <property type="match status" value="1"/>
</dbReference>
<feature type="non-terminal residue" evidence="1">
    <location>
        <position position="227"/>
    </location>
</feature>
<dbReference type="Proteomes" id="UP000236291">
    <property type="component" value="Unassembled WGS sequence"/>
</dbReference>
<comment type="caution">
    <text evidence="1">The sequence shown here is derived from an EMBL/GenBank/DDBJ whole genome shotgun (WGS) entry which is preliminary data.</text>
</comment>
<evidence type="ECO:0000313" key="2">
    <source>
        <dbReference type="Proteomes" id="UP000236291"/>
    </source>
</evidence>
<organism evidence="1 2">
    <name type="scientific">Trifolium pratense</name>
    <name type="common">Red clover</name>
    <dbReference type="NCBI Taxonomy" id="57577"/>
    <lineage>
        <taxon>Eukaryota</taxon>
        <taxon>Viridiplantae</taxon>
        <taxon>Streptophyta</taxon>
        <taxon>Embryophyta</taxon>
        <taxon>Tracheophyta</taxon>
        <taxon>Spermatophyta</taxon>
        <taxon>Magnoliopsida</taxon>
        <taxon>eudicotyledons</taxon>
        <taxon>Gunneridae</taxon>
        <taxon>Pentapetalae</taxon>
        <taxon>rosids</taxon>
        <taxon>fabids</taxon>
        <taxon>Fabales</taxon>
        <taxon>Fabaceae</taxon>
        <taxon>Papilionoideae</taxon>
        <taxon>50 kb inversion clade</taxon>
        <taxon>NPAAA clade</taxon>
        <taxon>Hologalegina</taxon>
        <taxon>IRL clade</taxon>
        <taxon>Trifolieae</taxon>
        <taxon>Trifolium</taxon>
    </lineage>
</organism>